<evidence type="ECO:0000256" key="7">
    <source>
        <dbReference type="ARBA" id="ARBA00022840"/>
    </source>
</evidence>
<evidence type="ECO:0000313" key="15">
    <source>
        <dbReference type="EMBL" id="CAK9876195.1"/>
    </source>
</evidence>
<keyword evidence="8 12" id="KW-0238">DNA-binding</keyword>
<dbReference type="CDD" id="cd17756">
    <property type="entry name" value="MCM5"/>
    <property type="match status" value="1"/>
</dbReference>
<dbReference type="Pfam" id="PF00493">
    <property type="entry name" value="MCM"/>
    <property type="match status" value="1"/>
</dbReference>
<dbReference type="InterPro" id="IPR027925">
    <property type="entry name" value="MCM_N"/>
</dbReference>
<dbReference type="SUPFAM" id="SSF52540">
    <property type="entry name" value="P-loop containing nucleoside triphosphate hydrolases"/>
    <property type="match status" value="1"/>
</dbReference>
<keyword evidence="9 13" id="KW-0539">Nucleus</keyword>
<feature type="domain" description="MCM C-terminal AAA(+) ATPase" evidence="14">
    <location>
        <begin position="327"/>
        <end position="533"/>
    </location>
</feature>
<evidence type="ECO:0000256" key="8">
    <source>
        <dbReference type="ARBA" id="ARBA00023125"/>
    </source>
</evidence>
<dbReference type="PRINTS" id="PR01657">
    <property type="entry name" value="MCMFAMILY"/>
</dbReference>
<keyword evidence="7 12" id="KW-0067">ATP-binding</keyword>
<dbReference type="SUPFAM" id="SSF50249">
    <property type="entry name" value="Nucleic acid-binding proteins"/>
    <property type="match status" value="1"/>
</dbReference>
<evidence type="ECO:0000256" key="1">
    <source>
        <dbReference type="ARBA" id="ARBA00004123"/>
    </source>
</evidence>
<dbReference type="InterPro" id="IPR027417">
    <property type="entry name" value="P-loop_NTPase"/>
</dbReference>
<organism evidence="15 16">
    <name type="scientific">Sphagnum jensenii</name>
    <dbReference type="NCBI Taxonomy" id="128206"/>
    <lineage>
        <taxon>Eukaryota</taxon>
        <taxon>Viridiplantae</taxon>
        <taxon>Streptophyta</taxon>
        <taxon>Embryophyta</taxon>
        <taxon>Bryophyta</taxon>
        <taxon>Sphagnophytina</taxon>
        <taxon>Sphagnopsida</taxon>
        <taxon>Sphagnales</taxon>
        <taxon>Sphagnaceae</taxon>
        <taxon>Sphagnum</taxon>
    </lineage>
</organism>
<dbReference type="Pfam" id="PF14551">
    <property type="entry name" value="MCM_N"/>
    <property type="match status" value="1"/>
</dbReference>
<dbReference type="Gene3D" id="3.30.1640.10">
    <property type="entry name" value="mini-chromosome maintenance (MCM) complex, chain A, domain 1"/>
    <property type="match status" value="1"/>
</dbReference>
<evidence type="ECO:0000256" key="10">
    <source>
        <dbReference type="ARBA" id="ARBA00023306"/>
    </source>
</evidence>
<dbReference type="InterPro" id="IPR033762">
    <property type="entry name" value="MCM_OB"/>
</dbReference>
<dbReference type="EMBL" id="OZ023706">
    <property type="protein sequence ID" value="CAK9876195.1"/>
    <property type="molecule type" value="Genomic_DNA"/>
</dbReference>
<dbReference type="InterPro" id="IPR001208">
    <property type="entry name" value="MCM_dom"/>
</dbReference>
<keyword evidence="16" id="KW-1185">Reference proteome</keyword>
<dbReference type="SMART" id="SM00350">
    <property type="entry name" value="MCM"/>
    <property type="match status" value="1"/>
</dbReference>
<dbReference type="InterPro" id="IPR008048">
    <property type="entry name" value="MCM5"/>
</dbReference>
<dbReference type="PRINTS" id="PR01661">
    <property type="entry name" value="MCMPROTEIN5"/>
</dbReference>
<dbReference type="InterPro" id="IPR054125">
    <property type="entry name" value="MCM5_C"/>
</dbReference>
<evidence type="ECO:0000256" key="2">
    <source>
        <dbReference type="ARBA" id="ARBA00008010"/>
    </source>
</evidence>
<evidence type="ECO:0000256" key="4">
    <source>
        <dbReference type="ARBA" id="ARBA00022741"/>
    </source>
</evidence>
<dbReference type="Pfam" id="PF17855">
    <property type="entry name" value="MCM_lid"/>
    <property type="match status" value="1"/>
</dbReference>
<dbReference type="EC" id="3.6.4.12" evidence="13"/>
<comment type="catalytic activity">
    <reaction evidence="11 13">
        <text>ATP + H2O = ADP + phosphate + H(+)</text>
        <dbReference type="Rhea" id="RHEA:13065"/>
        <dbReference type="ChEBI" id="CHEBI:15377"/>
        <dbReference type="ChEBI" id="CHEBI:15378"/>
        <dbReference type="ChEBI" id="CHEBI:30616"/>
        <dbReference type="ChEBI" id="CHEBI:43474"/>
        <dbReference type="ChEBI" id="CHEBI:456216"/>
        <dbReference type="EC" id="3.6.4.12"/>
    </reaction>
</comment>
<evidence type="ECO:0000256" key="12">
    <source>
        <dbReference type="RuleBase" id="RU004070"/>
    </source>
</evidence>
<proteinExistence type="inferred from homology"/>
<evidence type="ECO:0000256" key="9">
    <source>
        <dbReference type="ARBA" id="ARBA00023242"/>
    </source>
</evidence>
<dbReference type="InterPro" id="IPR031327">
    <property type="entry name" value="MCM"/>
</dbReference>
<dbReference type="InterPro" id="IPR018525">
    <property type="entry name" value="MCM_CS"/>
</dbReference>
<gene>
    <name evidence="15" type="ORF">CSSPJE1EN2_LOCUS18417</name>
</gene>
<evidence type="ECO:0000256" key="3">
    <source>
        <dbReference type="ARBA" id="ARBA00022705"/>
    </source>
</evidence>
<dbReference type="InterPro" id="IPR041562">
    <property type="entry name" value="MCM_lid"/>
</dbReference>
<keyword evidence="5 13" id="KW-0378">Hydrolase</keyword>
<dbReference type="PANTHER" id="PTHR11630">
    <property type="entry name" value="DNA REPLICATION LICENSING FACTOR MCM FAMILY MEMBER"/>
    <property type="match status" value="1"/>
</dbReference>
<dbReference type="Gene3D" id="2.20.28.10">
    <property type="match status" value="1"/>
</dbReference>
<name>A0ABP1BKQ0_9BRYO</name>
<dbReference type="Pfam" id="PF21933">
    <property type="entry name" value="MCM5_C"/>
    <property type="match status" value="1"/>
</dbReference>
<evidence type="ECO:0000313" key="16">
    <source>
        <dbReference type="Proteomes" id="UP001497522"/>
    </source>
</evidence>
<dbReference type="PROSITE" id="PS50051">
    <property type="entry name" value="MCM_2"/>
    <property type="match status" value="1"/>
</dbReference>
<comment type="function">
    <text evidence="13">Acts as component of the MCM2-7 complex (MCM complex) which is the replicative helicase essential for 'once per cell cycle' DNA replication initiation and elongation in eukaryotic cells. The active ATPase sites in the MCM2-7 ring are formed through the interaction surfaces of two neighboring subunits such that a critical structure of a conserved arginine finger motif is provided in trans relative to the ATP-binding site of the Walker A box of the adjacent subunit. The six ATPase active sites, however, are likely to contribute differentially to the complex helicase activity.</text>
</comment>
<dbReference type="PROSITE" id="PS00847">
    <property type="entry name" value="MCM_1"/>
    <property type="match status" value="1"/>
</dbReference>
<dbReference type="Gene3D" id="3.40.50.300">
    <property type="entry name" value="P-loop containing nucleotide triphosphate hydrolases"/>
    <property type="match status" value="1"/>
</dbReference>
<evidence type="ECO:0000256" key="5">
    <source>
        <dbReference type="ARBA" id="ARBA00022801"/>
    </source>
</evidence>
<comment type="subunit">
    <text evidence="13">Component of the MCM2-7 complex.</text>
</comment>
<comment type="similarity">
    <text evidence="2 12">Belongs to the MCM family.</text>
</comment>
<dbReference type="Proteomes" id="UP001497522">
    <property type="component" value="Chromosome 5"/>
</dbReference>
<dbReference type="Gene3D" id="2.40.50.140">
    <property type="entry name" value="Nucleic acid-binding proteins"/>
    <property type="match status" value="1"/>
</dbReference>
<evidence type="ECO:0000256" key="6">
    <source>
        <dbReference type="ARBA" id="ARBA00022806"/>
    </source>
</evidence>
<dbReference type="PANTHER" id="PTHR11630:SF42">
    <property type="entry name" value="DNA REPLICATION LICENSING FACTOR MCM5"/>
    <property type="match status" value="1"/>
</dbReference>
<dbReference type="InterPro" id="IPR012340">
    <property type="entry name" value="NA-bd_OB-fold"/>
</dbReference>
<evidence type="ECO:0000259" key="14">
    <source>
        <dbReference type="PROSITE" id="PS50051"/>
    </source>
</evidence>
<evidence type="ECO:0000256" key="13">
    <source>
        <dbReference type="RuleBase" id="RU368063"/>
    </source>
</evidence>
<keyword evidence="6 13" id="KW-0347">Helicase</keyword>
<keyword evidence="10 13" id="KW-0131">Cell cycle</keyword>
<reference evidence="15" key="1">
    <citation type="submission" date="2024-03" db="EMBL/GenBank/DDBJ databases">
        <authorList>
            <consortium name="ELIXIR-Norway"/>
            <consortium name="Elixir Norway"/>
        </authorList>
    </citation>
    <scope>NUCLEOTIDE SEQUENCE</scope>
</reference>
<dbReference type="Pfam" id="PF17207">
    <property type="entry name" value="MCM_OB"/>
    <property type="match status" value="1"/>
</dbReference>
<accession>A0ABP1BKQ0</accession>
<keyword evidence="4 12" id="KW-0547">Nucleotide-binding</keyword>
<keyword evidence="3 13" id="KW-0235">DNA replication</keyword>
<protein>
    <recommendedName>
        <fullName evidence="13">DNA replication licensing factor MCM5</fullName>
        <ecNumber evidence="13">3.6.4.12</ecNumber>
    </recommendedName>
</protein>
<comment type="subcellular location">
    <subcellularLocation>
        <location evidence="1 13">Nucleus</location>
    </subcellularLocation>
</comment>
<sequence>MSGWDEGNVFYSDQNLEYGGDENGDKLVTRHSSQRKFKEFIRSYGDVKGPFPYRESLLQNPKSLQVALEDLHSFDDALSERLRRMPAEYLPLFEVAAAEVLVGLKSKVAGEGGEMEEPSTGDVQVLLTSKESPVSIRNLAASSISKLVKITGIVIAASRTKAKATSVTLLCKNCKNIKVVACRPGLGGAVVPRSCDHATQPGEEACPLDPWVIIPDKSKYVDQQTLKLQENPEDVPTGELPRNLLLAVDRSMVQCIVPGTRVTVVGIYSIFQAGGNKPQQKGAVAIRQPYLRVVGMEQASEATSGGANTSTSDEDMEFKDFARRPDAYQEICRLIAPSIFGHDDVKKAVACLLFSGSRKRLPDGVQLRGDINVLLLGDPSTAKSQFLKFVEKTAPIAVYTSGKGSSAAGLTASVVRDSSSREFYLEGGAMVLADGGVVCIDEFDKMRPEDRVAIHEAMEQQTISIAKAGITTVLNSRTSVLAAANPPSGRYDDLKTAQENIDLQTTILSRFDLIFIVKDARDHQRDMQIAKHILKVHANADSLAKGTEVQDQENWLKRYVEWSRSHCSPRLTDSAAQLLQNNYVKIRQQMREQNNERGSSPIPITVRQLEAIVRISESLARMQLSTVATEEHVTEALRLFHVSTMDAAQSGITANLIVSPEMRAEIQQVELQVKRRMGIGNFLSERHLIDELMRTGLSESTVRRALIVMSQRGEIEYKRERRVIVRKS</sequence>
<evidence type="ECO:0000256" key="11">
    <source>
        <dbReference type="ARBA" id="ARBA00047995"/>
    </source>
</evidence>